<accession>A0A4U0RJY0</accession>
<keyword evidence="1" id="KW-0378">Hydrolase</keyword>
<dbReference type="AlphaFoldDB" id="A0A4U0RJY0"/>
<dbReference type="GO" id="GO:0004519">
    <property type="term" value="F:endonuclease activity"/>
    <property type="evidence" value="ECO:0007669"/>
    <property type="project" value="UniProtKB-KW"/>
</dbReference>
<protein>
    <submittedName>
        <fullName evidence="1">TnsA-like heteromeric transposase endonuclease subunit</fullName>
    </submittedName>
</protein>
<comment type="caution">
    <text evidence="1">The sequence shown here is derived from an EMBL/GenBank/DDBJ whole genome shotgun (WGS) entry which is preliminary data.</text>
</comment>
<sequence>MGIAFEDVPPVRDFPSYRGQRHVPGLYWSATTGRHVGFESWLERDHAMLLDFDPQVTGFASQPFWLFWRDETTRRGRSHAPDCLARAVDGTGLEIDCRPVDWVDLRSAVAFSVTRQVC</sequence>
<dbReference type="InterPro" id="IPR048000">
    <property type="entry name" value="TnsA-like"/>
</dbReference>
<evidence type="ECO:0000313" key="1">
    <source>
        <dbReference type="EMBL" id="TJZ96041.1"/>
    </source>
</evidence>
<organism evidence="1 2">
    <name type="scientific">Actinacidiphila oryziradicis</name>
    <dbReference type="NCBI Taxonomy" id="2571141"/>
    <lineage>
        <taxon>Bacteria</taxon>
        <taxon>Bacillati</taxon>
        <taxon>Actinomycetota</taxon>
        <taxon>Actinomycetes</taxon>
        <taxon>Kitasatosporales</taxon>
        <taxon>Streptomycetaceae</taxon>
        <taxon>Actinacidiphila</taxon>
    </lineage>
</organism>
<keyword evidence="1" id="KW-0255">Endonuclease</keyword>
<gene>
    <name evidence="1" type="ORF">FCI23_51530</name>
</gene>
<dbReference type="NCBIfam" id="NF033179">
    <property type="entry name" value="TnsA_like_Actin"/>
    <property type="match status" value="1"/>
</dbReference>
<dbReference type="Proteomes" id="UP000305778">
    <property type="component" value="Unassembled WGS sequence"/>
</dbReference>
<reference evidence="1 2" key="1">
    <citation type="submission" date="2019-04" db="EMBL/GenBank/DDBJ databases">
        <title>Streptomyces oryziradicis sp. nov., a novel actinomycete isolated from rhizosphere soil of rice (Oryza sativa L.).</title>
        <authorList>
            <person name="Li C."/>
        </authorList>
    </citation>
    <scope>NUCLEOTIDE SEQUENCE [LARGE SCALE GENOMIC DNA]</scope>
    <source>
        <strain evidence="1 2">NEAU-C40</strain>
    </source>
</reference>
<dbReference type="RefSeq" id="WP_136730860.1">
    <property type="nucleotide sequence ID" value="NZ_SUMC01000170.1"/>
</dbReference>
<keyword evidence="1" id="KW-0540">Nuclease</keyword>
<evidence type="ECO:0000313" key="2">
    <source>
        <dbReference type="Proteomes" id="UP000305778"/>
    </source>
</evidence>
<proteinExistence type="predicted"/>
<name>A0A4U0RJY0_9ACTN</name>
<dbReference type="OrthoDB" id="3403133at2"/>
<dbReference type="EMBL" id="SUMC01000170">
    <property type="protein sequence ID" value="TJZ96041.1"/>
    <property type="molecule type" value="Genomic_DNA"/>
</dbReference>
<keyword evidence="2" id="KW-1185">Reference proteome</keyword>